<evidence type="ECO:0000259" key="3">
    <source>
        <dbReference type="Pfam" id="PF01035"/>
    </source>
</evidence>
<reference evidence="5 6" key="1">
    <citation type="journal article" date="2019" name="Int. J. Syst. Evol. Microbiol.">
        <title>The Global Catalogue of Microorganisms (GCM) 10K type strain sequencing project: providing services to taxonomists for standard genome sequencing and annotation.</title>
        <authorList>
            <consortium name="The Broad Institute Genomics Platform"/>
            <consortium name="The Broad Institute Genome Sequencing Center for Infectious Disease"/>
            <person name="Wu L."/>
            <person name="Ma J."/>
        </authorList>
    </citation>
    <scope>NUCLEOTIDE SEQUENCE [LARGE SCALE GENOMIC DNA]</scope>
    <source>
        <strain evidence="5 6">JCM 10649</strain>
    </source>
</reference>
<evidence type="ECO:0000256" key="2">
    <source>
        <dbReference type="ARBA" id="ARBA00023159"/>
    </source>
</evidence>
<dbReference type="SUPFAM" id="SSF46767">
    <property type="entry name" value="Methylated DNA-protein cysteine methyltransferase, C-terminal domain"/>
    <property type="match status" value="1"/>
</dbReference>
<protein>
    <recommendedName>
        <fullName evidence="7">Cysteine methyltransferase</fullName>
    </recommendedName>
</protein>
<dbReference type="Pfam" id="PF02805">
    <property type="entry name" value="Ada_Zn_binding"/>
    <property type="match status" value="1"/>
</dbReference>
<dbReference type="Gene3D" id="3.40.10.10">
    <property type="entry name" value="DNA Methylphosphotriester Repair Domain"/>
    <property type="match status" value="1"/>
</dbReference>
<dbReference type="InterPro" id="IPR036217">
    <property type="entry name" value="MethylDNA_cys_MeTrfase_DNAb"/>
</dbReference>
<evidence type="ECO:0000313" key="5">
    <source>
        <dbReference type="EMBL" id="GAA0470281.1"/>
    </source>
</evidence>
<dbReference type="InterPro" id="IPR035451">
    <property type="entry name" value="Ada-like_dom_sf"/>
</dbReference>
<keyword evidence="1" id="KW-0227">DNA damage</keyword>
<dbReference type="CDD" id="cd06445">
    <property type="entry name" value="ATase"/>
    <property type="match status" value="1"/>
</dbReference>
<dbReference type="Pfam" id="PF01035">
    <property type="entry name" value="DNA_binding_1"/>
    <property type="match status" value="1"/>
</dbReference>
<evidence type="ECO:0008006" key="7">
    <source>
        <dbReference type="Google" id="ProtNLM"/>
    </source>
</evidence>
<dbReference type="EMBL" id="BAAAHB010000037">
    <property type="protein sequence ID" value="GAA0470281.1"/>
    <property type="molecule type" value="Genomic_DNA"/>
</dbReference>
<keyword evidence="6" id="KW-1185">Reference proteome</keyword>
<sequence>MSTGTGRTDADPAGSGLEAALARLGERSEPTDFELRVLRHVGVPQSRYDAYALLDAPAGGLYVAHGPAGVTGAALGAEVADGRAFEELHRGRTGRAAIPAATPPPGVRGALRTGRAKQLRIDLSGLTPVERSVLTAVREIPRGQLRPVSWVAREAGLHDGEPVPEALARNPVHLLVPCHRVAHDAGPPCDAAYGPRVGEALRRDEGIEPEYLRDLLRGNTVFLGSDTTHIYCHPTCAHARRITPPHRVPFRTVGAARSAGYRPCKSCRPLAA</sequence>
<accession>A0ABN1A8S2</accession>
<dbReference type="RefSeq" id="WP_344091625.1">
    <property type="nucleotide sequence ID" value="NZ_BAAAHB010000037.1"/>
</dbReference>
<dbReference type="InterPro" id="IPR036388">
    <property type="entry name" value="WH-like_DNA-bd_sf"/>
</dbReference>
<dbReference type="InterPro" id="IPR014048">
    <property type="entry name" value="MethylDNA_cys_MeTrfase_DNA-bd"/>
</dbReference>
<feature type="domain" description="Methylated-DNA-[protein]-cysteine S-methyltransferase DNA binding" evidence="3">
    <location>
        <begin position="129"/>
        <end position="207"/>
    </location>
</feature>
<evidence type="ECO:0000313" key="6">
    <source>
        <dbReference type="Proteomes" id="UP001499895"/>
    </source>
</evidence>
<comment type="caution">
    <text evidence="5">The sequence shown here is derived from an EMBL/GenBank/DDBJ whole genome shotgun (WGS) entry which is preliminary data.</text>
</comment>
<proteinExistence type="predicted"/>
<dbReference type="InterPro" id="IPR004026">
    <property type="entry name" value="Ada_DNA_repair_Zn-bd"/>
</dbReference>
<evidence type="ECO:0000259" key="4">
    <source>
        <dbReference type="Pfam" id="PF02805"/>
    </source>
</evidence>
<dbReference type="SUPFAM" id="SSF57884">
    <property type="entry name" value="Ada DNA repair protein, N-terminal domain (N-Ada 10)"/>
    <property type="match status" value="1"/>
</dbReference>
<gene>
    <name evidence="5" type="ORF">GCM10009544_35480</name>
</gene>
<feature type="domain" description="Ada DNA repair metal-binding" evidence="4">
    <location>
        <begin position="221"/>
        <end position="269"/>
    </location>
</feature>
<organism evidence="5 6">
    <name type="scientific">Streptomyces stramineus</name>
    <dbReference type="NCBI Taxonomy" id="173861"/>
    <lineage>
        <taxon>Bacteria</taxon>
        <taxon>Bacillati</taxon>
        <taxon>Actinomycetota</taxon>
        <taxon>Actinomycetes</taxon>
        <taxon>Kitasatosporales</taxon>
        <taxon>Streptomycetaceae</taxon>
        <taxon>Streptomyces</taxon>
    </lineage>
</organism>
<evidence type="ECO:0000256" key="1">
    <source>
        <dbReference type="ARBA" id="ARBA00022763"/>
    </source>
</evidence>
<dbReference type="Gene3D" id="1.10.10.10">
    <property type="entry name" value="Winged helix-like DNA-binding domain superfamily/Winged helix DNA-binding domain"/>
    <property type="match status" value="1"/>
</dbReference>
<dbReference type="Proteomes" id="UP001499895">
    <property type="component" value="Unassembled WGS sequence"/>
</dbReference>
<keyword evidence="2" id="KW-0010">Activator</keyword>
<name>A0ABN1A8S2_9ACTN</name>